<dbReference type="PANTHER" id="PTHR28008">
    <property type="entry name" value="DOMAIN PROTEIN, PUTATIVE (AFU_ORTHOLOGUE AFUA_3G10980)-RELATED"/>
    <property type="match status" value="1"/>
</dbReference>
<keyword evidence="1" id="KW-1133">Transmembrane helix</keyword>
<feature type="domain" description="VanZ-like" evidence="2">
    <location>
        <begin position="37"/>
        <end position="104"/>
    </location>
</feature>
<proteinExistence type="predicted"/>
<gene>
    <name evidence="3" type="ORF">RM540_14650</name>
</gene>
<keyword evidence="4" id="KW-1185">Reference proteome</keyword>
<protein>
    <submittedName>
        <fullName evidence="3">VanZ family protein</fullName>
    </submittedName>
</protein>
<keyword evidence="1" id="KW-0812">Transmembrane</keyword>
<evidence type="ECO:0000313" key="4">
    <source>
        <dbReference type="Proteomes" id="UP001267426"/>
    </source>
</evidence>
<evidence type="ECO:0000256" key="1">
    <source>
        <dbReference type="SAM" id="Phobius"/>
    </source>
</evidence>
<dbReference type="PANTHER" id="PTHR28008:SF1">
    <property type="entry name" value="DOMAIN PROTEIN, PUTATIVE (AFU_ORTHOLOGUE AFUA_3G10980)-RELATED"/>
    <property type="match status" value="1"/>
</dbReference>
<dbReference type="Proteomes" id="UP001267426">
    <property type="component" value="Unassembled WGS sequence"/>
</dbReference>
<evidence type="ECO:0000259" key="2">
    <source>
        <dbReference type="Pfam" id="PF04892"/>
    </source>
</evidence>
<dbReference type="InterPro" id="IPR006976">
    <property type="entry name" value="VanZ-like"/>
</dbReference>
<dbReference type="RefSeq" id="WP_311665442.1">
    <property type="nucleotide sequence ID" value="NZ_JAVRHT010000045.1"/>
</dbReference>
<organism evidence="3 4">
    <name type="scientific">Rubrivirga litoralis</name>
    <dbReference type="NCBI Taxonomy" id="3075598"/>
    <lineage>
        <taxon>Bacteria</taxon>
        <taxon>Pseudomonadati</taxon>
        <taxon>Rhodothermota</taxon>
        <taxon>Rhodothermia</taxon>
        <taxon>Rhodothermales</taxon>
        <taxon>Rubricoccaceae</taxon>
        <taxon>Rubrivirga</taxon>
    </lineage>
</organism>
<accession>A0ABU3BUM4</accession>
<comment type="caution">
    <text evidence="3">The sequence shown here is derived from an EMBL/GenBank/DDBJ whole genome shotgun (WGS) entry which is preliminary data.</text>
</comment>
<dbReference type="PROSITE" id="PS51257">
    <property type="entry name" value="PROKAR_LIPOPROTEIN"/>
    <property type="match status" value="1"/>
</dbReference>
<reference evidence="3 4" key="1">
    <citation type="submission" date="2023-09" db="EMBL/GenBank/DDBJ databases">
        <authorList>
            <person name="Rey-Velasco X."/>
        </authorList>
    </citation>
    <scope>NUCLEOTIDE SEQUENCE [LARGE SCALE GENOMIC DNA]</scope>
    <source>
        <strain evidence="3 4">F394</strain>
    </source>
</reference>
<keyword evidence="1" id="KW-0472">Membrane</keyword>
<dbReference type="EMBL" id="JAVRHT010000045">
    <property type="protein sequence ID" value="MDT0632994.1"/>
    <property type="molecule type" value="Genomic_DNA"/>
</dbReference>
<dbReference type="Pfam" id="PF04892">
    <property type="entry name" value="VanZ"/>
    <property type="match status" value="1"/>
</dbReference>
<feature type="transmembrane region" description="Helical" evidence="1">
    <location>
        <begin position="59"/>
        <end position="78"/>
    </location>
</feature>
<feature type="transmembrane region" description="Helical" evidence="1">
    <location>
        <begin position="32"/>
        <end position="52"/>
    </location>
</feature>
<evidence type="ECO:0000313" key="3">
    <source>
        <dbReference type="EMBL" id="MDT0632994.1"/>
    </source>
</evidence>
<sequence length="119" mass="12591">MTTRRLAVVWTVLIVVACTIPGNQVPDVELRLVSPDKVVHVLMFLGLAWLWLRAGSRTWAVVAGGAAFALAIEVWQTVLPIGRFGDPYDVLADLVGLAAGVALGLWSRRTAASGRGGAA</sequence>
<feature type="transmembrane region" description="Helical" evidence="1">
    <location>
        <begin position="90"/>
        <end position="106"/>
    </location>
</feature>
<name>A0ABU3BUM4_9BACT</name>